<protein>
    <submittedName>
        <fullName evidence="1">Uncharacterized protein</fullName>
    </submittedName>
</protein>
<keyword evidence="2" id="KW-1185">Reference proteome</keyword>
<dbReference type="EMBL" id="JAXQPW010000002">
    <property type="protein sequence ID" value="MDZ5661695.1"/>
    <property type="molecule type" value="Genomic_DNA"/>
</dbReference>
<sequence>MGNTPSFGLPALGPVWTNELRTVLRDLHGLDETEAGKALERGLLIAGYPLDVDFVAAADAFEIIEHGLPLPR</sequence>
<name>A0ABU5K9P5_9ACTN</name>
<evidence type="ECO:0000313" key="2">
    <source>
        <dbReference type="Proteomes" id="UP001291999"/>
    </source>
</evidence>
<accession>A0ABU5K9P5</accession>
<organism evidence="1 2">
    <name type="scientific">Nocardioides renjunii</name>
    <dbReference type="NCBI Taxonomy" id="3095075"/>
    <lineage>
        <taxon>Bacteria</taxon>
        <taxon>Bacillati</taxon>
        <taxon>Actinomycetota</taxon>
        <taxon>Actinomycetes</taxon>
        <taxon>Propionibacteriales</taxon>
        <taxon>Nocardioidaceae</taxon>
        <taxon>Nocardioides</taxon>
    </lineage>
</organism>
<evidence type="ECO:0000313" key="1">
    <source>
        <dbReference type="EMBL" id="MDZ5661695.1"/>
    </source>
</evidence>
<dbReference type="RefSeq" id="WP_322423935.1">
    <property type="nucleotide sequence ID" value="NZ_JAXQPW010000002.1"/>
</dbReference>
<reference evidence="1 2" key="1">
    <citation type="submission" date="2023-11" db="EMBL/GenBank/DDBJ databases">
        <title>Novel species in genus Nocardioides.</title>
        <authorList>
            <person name="Zhou H."/>
        </authorList>
    </citation>
    <scope>NUCLEOTIDE SEQUENCE [LARGE SCALE GENOMIC DNA]</scope>
    <source>
        <strain evidence="1 2">S-58</strain>
    </source>
</reference>
<comment type="caution">
    <text evidence="1">The sequence shown here is derived from an EMBL/GenBank/DDBJ whole genome shotgun (WGS) entry which is preliminary data.</text>
</comment>
<dbReference type="Proteomes" id="UP001291999">
    <property type="component" value="Unassembled WGS sequence"/>
</dbReference>
<gene>
    <name evidence="1" type="ORF">SFC79_07975</name>
</gene>
<proteinExistence type="predicted"/>